<evidence type="ECO:0008006" key="5">
    <source>
        <dbReference type="Google" id="ProtNLM"/>
    </source>
</evidence>
<proteinExistence type="predicted"/>
<reference evidence="3" key="1">
    <citation type="journal article" date="2014" name="Int. J. Syst. Evol. Microbiol.">
        <title>Complete genome sequence of Corynebacterium casei LMG S-19264T (=DSM 44701T), isolated from a smear-ripened cheese.</title>
        <authorList>
            <consortium name="US DOE Joint Genome Institute (JGI-PGF)"/>
            <person name="Walter F."/>
            <person name="Albersmeier A."/>
            <person name="Kalinowski J."/>
            <person name="Ruckert C."/>
        </authorList>
    </citation>
    <scope>NUCLEOTIDE SEQUENCE</scope>
    <source>
        <strain evidence="3">CGMCC 1.14988</strain>
    </source>
</reference>
<dbReference type="AlphaFoldDB" id="A0A8J3EV01"/>
<evidence type="ECO:0000313" key="4">
    <source>
        <dbReference type="Proteomes" id="UP000650511"/>
    </source>
</evidence>
<sequence>MPVGRALQACFASGVLILCALAPASAQADGEEESGRAQKEPPCKSIICSGGSAKTDGSTVDIVAVDRRPSSPGSSPERGKETSAVSSPCQYKSVGSWDPYVDQIDTSYFPADARWYIVNCDGDDLYRWYVPGDETDDVGPQALLREVIQTAFGSVEAGTGELRLAPAQPAPHVTGLPSWLAIEPQAWEPRSATVTAGSISVTATLAPLRVDWSLGDGGAVTCDGPGSIYDTSVAFASQSTDCSYTFAVASTLEGPAGTYAVSANIVYGASYVVSSPLEELNGSFELGELPGPATTEQVSVQQIQAVRTSSD</sequence>
<organism evidence="3 4">
    <name type="scientific">Egicoccus halophilus</name>
    <dbReference type="NCBI Taxonomy" id="1670830"/>
    <lineage>
        <taxon>Bacteria</taxon>
        <taxon>Bacillati</taxon>
        <taxon>Actinomycetota</taxon>
        <taxon>Nitriliruptoria</taxon>
        <taxon>Egicoccales</taxon>
        <taxon>Egicoccaceae</taxon>
        <taxon>Egicoccus</taxon>
    </lineage>
</organism>
<feature type="signal peptide" evidence="2">
    <location>
        <begin position="1"/>
        <end position="28"/>
    </location>
</feature>
<dbReference type="EMBL" id="BMHA01000007">
    <property type="protein sequence ID" value="GGI07053.1"/>
    <property type="molecule type" value="Genomic_DNA"/>
</dbReference>
<comment type="caution">
    <text evidence="3">The sequence shown here is derived from an EMBL/GenBank/DDBJ whole genome shotgun (WGS) entry which is preliminary data.</text>
</comment>
<evidence type="ECO:0000256" key="2">
    <source>
        <dbReference type="SAM" id="SignalP"/>
    </source>
</evidence>
<feature type="region of interest" description="Disordered" evidence="1">
    <location>
        <begin position="66"/>
        <end position="87"/>
    </location>
</feature>
<keyword evidence="4" id="KW-1185">Reference proteome</keyword>
<gene>
    <name evidence="3" type="ORF">GCM10011354_22170</name>
</gene>
<protein>
    <recommendedName>
        <fullName evidence="5">PKD domain-containing protein</fullName>
    </recommendedName>
</protein>
<feature type="chain" id="PRO_5035246248" description="PKD domain-containing protein" evidence="2">
    <location>
        <begin position="29"/>
        <end position="311"/>
    </location>
</feature>
<accession>A0A8J3EV01</accession>
<name>A0A8J3EV01_9ACTN</name>
<dbReference type="Proteomes" id="UP000650511">
    <property type="component" value="Unassembled WGS sequence"/>
</dbReference>
<keyword evidence="2" id="KW-0732">Signal</keyword>
<reference evidence="3" key="2">
    <citation type="submission" date="2020-09" db="EMBL/GenBank/DDBJ databases">
        <authorList>
            <person name="Sun Q."/>
            <person name="Zhou Y."/>
        </authorList>
    </citation>
    <scope>NUCLEOTIDE SEQUENCE</scope>
    <source>
        <strain evidence="3">CGMCC 1.14988</strain>
    </source>
</reference>
<evidence type="ECO:0000256" key="1">
    <source>
        <dbReference type="SAM" id="MobiDB-lite"/>
    </source>
</evidence>
<evidence type="ECO:0000313" key="3">
    <source>
        <dbReference type="EMBL" id="GGI07053.1"/>
    </source>
</evidence>